<feature type="compositionally biased region" description="Acidic residues" evidence="1">
    <location>
        <begin position="180"/>
        <end position="194"/>
    </location>
</feature>
<protein>
    <submittedName>
        <fullName evidence="2">Uncharacterized protein</fullName>
    </submittedName>
</protein>
<comment type="caution">
    <text evidence="2">The sequence shown here is derived from an EMBL/GenBank/DDBJ whole genome shotgun (WGS) entry which is preliminary data.</text>
</comment>
<accession>A0A8B6H2H3</accession>
<reference evidence="2" key="1">
    <citation type="submission" date="2018-11" db="EMBL/GenBank/DDBJ databases">
        <authorList>
            <person name="Alioto T."/>
            <person name="Alioto T."/>
        </authorList>
    </citation>
    <scope>NUCLEOTIDE SEQUENCE</scope>
</reference>
<dbReference type="Proteomes" id="UP000596742">
    <property type="component" value="Unassembled WGS sequence"/>
</dbReference>
<organism evidence="2 3">
    <name type="scientific">Mytilus galloprovincialis</name>
    <name type="common">Mediterranean mussel</name>
    <dbReference type="NCBI Taxonomy" id="29158"/>
    <lineage>
        <taxon>Eukaryota</taxon>
        <taxon>Metazoa</taxon>
        <taxon>Spiralia</taxon>
        <taxon>Lophotrochozoa</taxon>
        <taxon>Mollusca</taxon>
        <taxon>Bivalvia</taxon>
        <taxon>Autobranchia</taxon>
        <taxon>Pteriomorphia</taxon>
        <taxon>Mytilida</taxon>
        <taxon>Mytiloidea</taxon>
        <taxon>Mytilidae</taxon>
        <taxon>Mytilinae</taxon>
        <taxon>Mytilus</taxon>
    </lineage>
</organism>
<feature type="region of interest" description="Disordered" evidence="1">
    <location>
        <begin position="118"/>
        <end position="207"/>
    </location>
</feature>
<evidence type="ECO:0000313" key="3">
    <source>
        <dbReference type="Proteomes" id="UP000596742"/>
    </source>
</evidence>
<evidence type="ECO:0000313" key="2">
    <source>
        <dbReference type="EMBL" id="VDI73417.1"/>
    </source>
</evidence>
<keyword evidence="3" id="KW-1185">Reference proteome</keyword>
<evidence type="ECO:0000256" key="1">
    <source>
        <dbReference type="SAM" id="MobiDB-lite"/>
    </source>
</evidence>
<dbReference type="AlphaFoldDB" id="A0A8B6H2H3"/>
<gene>
    <name evidence="2" type="ORF">MGAL_10B012063</name>
</gene>
<sequence>MEKKQRGHVEVSIEEQMLILKSYAKNKCNWQAVYADVLKDLQKLPDRAKALYSEDKFDKIRRRMSDQISKLVTKDPALIQSIEIKQLISQVKDSEGRFSTKKHPLERKAISKQVAVSAEPMKEPDEQIMPPPVQPAKPMEERDEQIIPPPVRAKKRTAEDPAAEANQAQPNKRYNAIPIDDIDEQPDEPEDIEDPVPVPPKKKKTTNELARETYEVYLERASSGKDLERKMDKCMDKFLSM</sequence>
<dbReference type="OrthoDB" id="6211024at2759"/>
<dbReference type="EMBL" id="UYJE01009431">
    <property type="protein sequence ID" value="VDI73417.1"/>
    <property type="molecule type" value="Genomic_DNA"/>
</dbReference>
<proteinExistence type="predicted"/>
<name>A0A8B6H2H3_MYTGA</name>